<comment type="subcellular location">
    <subcellularLocation>
        <location evidence="1">Endoplasmic reticulum membrane</location>
        <topology evidence="1">Multi-pass membrane protein</topology>
    </subcellularLocation>
</comment>
<feature type="transmembrane region" description="Helical" evidence="14">
    <location>
        <begin position="287"/>
        <end position="315"/>
    </location>
</feature>
<evidence type="ECO:0000256" key="13">
    <source>
        <dbReference type="ARBA" id="ARBA00048064"/>
    </source>
</evidence>
<evidence type="ECO:0000256" key="14">
    <source>
        <dbReference type="PIRNR" id="PIRNR028810"/>
    </source>
</evidence>
<dbReference type="FunCoup" id="A0A1Y2EQ34">
    <property type="interactions" value="611"/>
</dbReference>
<reference evidence="15 16" key="1">
    <citation type="submission" date="2016-07" db="EMBL/GenBank/DDBJ databases">
        <title>Pervasive Adenine N6-methylation of Active Genes in Fungi.</title>
        <authorList>
            <consortium name="DOE Joint Genome Institute"/>
            <person name="Mondo S.J."/>
            <person name="Dannebaum R.O."/>
            <person name="Kuo R.C."/>
            <person name="Labutti K."/>
            <person name="Haridas S."/>
            <person name="Kuo A."/>
            <person name="Salamov A."/>
            <person name="Ahrendt S.R."/>
            <person name="Lipzen A."/>
            <person name="Sullivan W."/>
            <person name="Andreopoulos W.B."/>
            <person name="Clum A."/>
            <person name="Lindquist E."/>
            <person name="Daum C."/>
            <person name="Ramamoorthy G.K."/>
            <person name="Gryganskyi A."/>
            <person name="Culley D."/>
            <person name="Magnuson J.K."/>
            <person name="James T.Y."/>
            <person name="O'Malley M.A."/>
            <person name="Stajich J.E."/>
            <person name="Spatafora J.W."/>
            <person name="Visel A."/>
            <person name="Grigoriev I.V."/>
        </authorList>
    </citation>
    <scope>NUCLEOTIDE SEQUENCE [LARGE SCALE GENOMIC DNA]</scope>
    <source>
        <strain evidence="15 16">62-1032</strain>
    </source>
</reference>
<sequence>MARKVAYAAFGVSALAIAHLINTKVPEPYMDEVVHVPQARAYCRGEWSYWDPLLTTPPGPYLISAFLSHSLPLLQPAACHTASLRLLNVGFLLLLPLLYSQLLLLIRHSTLRSSTRGKVTPSRAAQDARDHHEEAYEGLVVACFPVAAFFAWLYYTDLGGLVLVMLSLREGLRKRWAYSAMAGAASLFFRQTNIIWVAFIAVTCVVRRLQPLTELHNPPLAKARLVDVPKSIHSLFALSLFNIPTILPLLRAYVPVFVGALGFVLWNGGIVLGDKQNHVPTFHFTQLYYFTAFSAAFLAPILLSPSAVKIALVGLLGSPRRFVCSFISLICMCWTIHHYTFSHPFLLSDNRHYTFYLWRRLINPHPLARYFLSPIYLLSLRLLWDRLSSSQTMTLLPFIFYVLSIALTLIPSPLIEPRYFIVPWVILRLHLRIRGAESRTRRARLAMEAAGYLAVTVVTVAVFVGRPFEWESEAGKMRFMW</sequence>
<proteinExistence type="inferred from homology"/>
<evidence type="ECO:0000256" key="3">
    <source>
        <dbReference type="ARBA" id="ARBA00010600"/>
    </source>
</evidence>
<dbReference type="OrthoDB" id="4769at2759"/>
<evidence type="ECO:0000313" key="16">
    <source>
        <dbReference type="Proteomes" id="UP000193467"/>
    </source>
</evidence>
<keyword evidence="6 14" id="KW-0328">Glycosyltransferase</keyword>
<evidence type="ECO:0000256" key="6">
    <source>
        <dbReference type="ARBA" id="ARBA00022676"/>
    </source>
</evidence>
<evidence type="ECO:0000256" key="8">
    <source>
        <dbReference type="ARBA" id="ARBA00022692"/>
    </source>
</evidence>
<evidence type="ECO:0000256" key="10">
    <source>
        <dbReference type="ARBA" id="ARBA00022989"/>
    </source>
</evidence>
<dbReference type="InParanoid" id="A0A1Y2EQ34"/>
<comment type="caution">
    <text evidence="15">The sequence shown here is derived from an EMBL/GenBank/DDBJ whole genome shotgun (WGS) entry which is preliminary data.</text>
</comment>
<comment type="pathway">
    <text evidence="2">Protein modification; protein glycosylation.</text>
</comment>
<evidence type="ECO:0000256" key="4">
    <source>
        <dbReference type="ARBA" id="ARBA00011967"/>
    </source>
</evidence>
<evidence type="ECO:0000313" key="15">
    <source>
        <dbReference type="EMBL" id="ORY73648.1"/>
    </source>
</evidence>
<accession>A0A1Y2EQ34</accession>
<dbReference type="PANTHER" id="PTHR12989:SF10">
    <property type="entry name" value="DOL-P-GLC:GLC(2)MAN(9)GLCNAC(2)-PP-DOL ALPHA-1,2-GLUCOSYLTRANSFERASE-RELATED"/>
    <property type="match status" value="1"/>
</dbReference>
<dbReference type="EMBL" id="MCGR01000045">
    <property type="protein sequence ID" value="ORY73648.1"/>
    <property type="molecule type" value="Genomic_DNA"/>
</dbReference>
<dbReference type="Pfam" id="PF04922">
    <property type="entry name" value="DIE2_ALG10"/>
    <property type="match status" value="1"/>
</dbReference>
<dbReference type="InterPro" id="IPR016900">
    <property type="entry name" value="Alg10"/>
</dbReference>
<gene>
    <name evidence="15" type="ORF">BCR35DRAFT_293681</name>
</gene>
<evidence type="ECO:0000256" key="2">
    <source>
        <dbReference type="ARBA" id="ARBA00004922"/>
    </source>
</evidence>
<feature type="transmembrane region" description="Helical" evidence="14">
    <location>
        <begin position="249"/>
        <end position="267"/>
    </location>
</feature>
<protein>
    <recommendedName>
        <fullName evidence="5 14">Dol-P-Glc:Glc(2)Man(9)GlcNAc(2)-PP-Dol alpha-1,2-glucosyltransferase</fullName>
        <ecNumber evidence="4 14">2.4.1.256</ecNumber>
    </recommendedName>
</protein>
<comment type="function">
    <text evidence="12">Dol-P-Glc:Glc(2)Man(9)GlcNAc(2)-PP-Dol alpha-1,2-glucosyltransferase that operates in the biosynthetic pathway of dolichol-linked oligosaccharides, the glycan precursors employed in protein asparagine (N)-glycosylation. The assembly of dolichol-linked oligosaccharides begins on the cytosolic side of the endoplasmic reticulum membrane and finishes in its lumen. The sequential addition of sugars to dolichol pyrophosphate produces dolichol-linked oligosaccharides containing fourteen sugars, including two GlcNAcs, nine mannoses and three glucoses. Once assembled, the oligosaccharide is transferred from the lipid to nascent proteins by oligosaccharyltransferases. In the lumen of the endoplasmic reticulum, adds the third and last glucose residue from dolichyl phosphate glucose (Dol-P-Glc) onto the lipid-linked oligosaccharide intermediate Glc(2)Man(9)GlcNAc(2)-PP-Dol to produce Glc(3)Man(9)GlcNAc(2)-PP-Dol.</text>
</comment>
<dbReference type="EC" id="2.4.1.256" evidence="4 14"/>
<keyword evidence="11 14" id="KW-0472">Membrane</keyword>
<evidence type="ECO:0000256" key="11">
    <source>
        <dbReference type="ARBA" id="ARBA00023136"/>
    </source>
</evidence>
<dbReference type="GO" id="GO:0006488">
    <property type="term" value="P:dolichol-linked oligosaccharide biosynthetic process"/>
    <property type="evidence" value="ECO:0007669"/>
    <property type="project" value="UniProtKB-UniRule"/>
</dbReference>
<dbReference type="STRING" id="106004.A0A1Y2EQ34"/>
<dbReference type="GO" id="GO:0106073">
    <property type="term" value="F:dolichyl pyrophosphate Glc2Man9GlcNAc2 alpha-1,2-glucosyltransferase activity"/>
    <property type="evidence" value="ECO:0007669"/>
    <property type="project" value="UniProtKB-UniRule"/>
</dbReference>
<keyword evidence="10 14" id="KW-1133">Transmembrane helix</keyword>
<feature type="transmembrane region" description="Helical" evidence="14">
    <location>
        <begin position="445"/>
        <end position="464"/>
    </location>
</feature>
<evidence type="ECO:0000256" key="1">
    <source>
        <dbReference type="ARBA" id="ARBA00004477"/>
    </source>
</evidence>
<comment type="similarity">
    <text evidence="3 14">Belongs to the ALG10 glucosyltransferase family.</text>
</comment>
<dbReference type="Proteomes" id="UP000193467">
    <property type="component" value="Unassembled WGS sequence"/>
</dbReference>
<feature type="transmembrane region" description="Helical" evidence="14">
    <location>
        <begin position="393"/>
        <end position="411"/>
    </location>
</feature>
<keyword evidence="8 14" id="KW-0812">Transmembrane</keyword>
<evidence type="ECO:0000256" key="7">
    <source>
        <dbReference type="ARBA" id="ARBA00022679"/>
    </source>
</evidence>
<keyword evidence="7 15" id="KW-0808">Transferase</keyword>
<dbReference type="PIRSF" id="PIRSF028810">
    <property type="entry name" value="Alpha1_2_glucosyltferase_Alg10"/>
    <property type="match status" value="1"/>
</dbReference>
<evidence type="ECO:0000256" key="9">
    <source>
        <dbReference type="ARBA" id="ARBA00022824"/>
    </source>
</evidence>
<organism evidence="15 16">
    <name type="scientific">Leucosporidium creatinivorum</name>
    <dbReference type="NCBI Taxonomy" id="106004"/>
    <lineage>
        <taxon>Eukaryota</taxon>
        <taxon>Fungi</taxon>
        <taxon>Dikarya</taxon>
        <taxon>Basidiomycota</taxon>
        <taxon>Pucciniomycotina</taxon>
        <taxon>Microbotryomycetes</taxon>
        <taxon>Leucosporidiales</taxon>
        <taxon>Leucosporidium</taxon>
    </lineage>
</organism>
<name>A0A1Y2EQ34_9BASI</name>
<dbReference type="PANTHER" id="PTHR12989">
    <property type="entry name" value="ALPHA-1,2-GLUCOSYLTRANSFERASE ALG10"/>
    <property type="match status" value="1"/>
</dbReference>
<keyword evidence="9" id="KW-0256">Endoplasmic reticulum</keyword>
<dbReference type="AlphaFoldDB" id="A0A1Y2EQ34"/>
<dbReference type="GO" id="GO:0005789">
    <property type="term" value="C:endoplasmic reticulum membrane"/>
    <property type="evidence" value="ECO:0007669"/>
    <property type="project" value="UniProtKB-SubCell"/>
</dbReference>
<evidence type="ECO:0000256" key="12">
    <source>
        <dbReference type="ARBA" id="ARBA00044727"/>
    </source>
</evidence>
<feature type="transmembrane region" description="Helical" evidence="14">
    <location>
        <begin position="138"/>
        <end position="156"/>
    </location>
</feature>
<keyword evidence="16" id="KW-1185">Reference proteome</keyword>
<feature type="transmembrane region" description="Helical" evidence="14">
    <location>
        <begin position="176"/>
        <end position="206"/>
    </location>
</feature>
<evidence type="ECO:0000256" key="5">
    <source>
        <dbReference type="ARBA" id="ARBA00018512"/>
    </source>
</evidence>
<feature type="transmembrane region" description="Helical" evidence="14">
    <location>
        <begin position="86"/>
        <end position="106"/>
    </location>
</feature>
<feature type="transmembrane region" description="Helical" evidence="14">
    <location>
        <begin position="322"/>
        <end position="341"/>
    </location>
</feature>
<comment type="caution">
    <text evidence="14">Lacks conserved residue(s) required for the propagation of feature annotation.</text>
</comment>
<comment type="catalytic activity">
    <reaction evidence="13">
        <text>an alpha-D-Glc-(1-&gt;3)-alpha-D-Glc-(1-&gt;3)-alpha-D-Man-(1-&gt;2)-alpha-D-Man-(1-&gt;2)-alpha-D-Man-(1-&gt;3)-[alpha-D-Man-(1-&gt;2)-alpha-D-Man-(1-&gt;3)-[alpha-D-Man-(1-&gt;2)-alpha-D-Man-(1-&gt;6)]-alpha-D-Man-(1-&gt;6)]-beta-D-Man-(1-&gt;4)-beta-D-GlcNAc-(1-&gt;4)-alpha-D-GlcNAc-diphospho-di-trans,poly-cis-dolichol + a di-trans,poly-cis-dolichyl beta-D-glucosyl phosphate = a alpha-D-Glc-(1-&gt;2)-alpha-D-Glc-(1-&gt;3)-alpha-D-Glc-(1-&gt;3)-alpha-D-Man-(1-&gt;2)-alpha-D-Man-(1-&gt;2)-alpha-D-Man-(1-&gt;3)-[alpha-D-Man-(1-&gt;2)-alpha-D-Man-(1-&gt;3)-[alpha-D-Man-(1-&gt;2)-alpha-D-Man-(1-&gt;6)]-alpha-D-Man-(1-&gt;6)]-beta-D-Man-(1-&gt;4)-beta-D-GlcNAc-(1-&gt;4)-alpha-D-GlcNAc-diphospho-di-trans,poly-cis-dolichol + a di-trans,poly-cis-dolichyl phosphate + H(+)</text>
        <dbReference type="Rhea" id="RHEA:29543"/>
        <dbReference type="Rhea" id="RHEA-COMP:19498"/>
        <dbReference type="Rhea" id="RHEA-COMP:19502"/>
        <dbReference type="Rhea" id="RHEA-COMP:19512"/>
        <dbReference type="Rhea" id="RHEA-COMP:19522"/>
        <dbReference type="ChEBI" id="CHEBI:15378"/>
        <dbReference type="ChEBI" id="CHEBI:57525"/>
        <dbReference type="ChEBI" id="CHEBI:57683"/>
        <dbReference type="ChEBI" id="CHEBI:132522"/>
        <dbReference type="ChEBI" id="CHEBI:132523"/>
        <dbReference type="EC" id="2.4.1.256"/>
    </reaction>
    <physiologicalReaction direction="left-to-right" evidence="13">
        <dbReference type="Rhea" id="RHEA:29544"/>
    </physiologicalReaction>
</comment>